<dbReference type="SUPFAM" id="SSF53807">
    <property type="entry name" value="Helical backbone' metal receptor"/>
    <property type="match status" value="1"/>
</dbReference>
<feature type="compositionally biased region" description="Gly residues" evidence="5">
    <location>
        <begin position="37"/>
        <end position="50"/>
    </location>
</feature>
<evidence type="ECO:0000313" key="8">
    <source>
        <dbReference type="EMBL" id="GGY11703.1"/>
    </source>
</evidence>
<keyword evidence="9" id="KW-1185">Reference proteome</keyword>
<evidence type="ECO:0000313" key="9">
    <source>
        <dbReference type="Proteomes" id="UP000659223"/>
    </source>
</evidence>
<feature type="compositionally biased region" description="Basic and acidic residues" evidence="5">
    <location>
        <begin position="54"/>
        <end position="63"/>
    </location>
</feature>
<dbReference type="EMBL" id="BMUT01000026">
    <property type="protein sequence ID" value="GGY11703.1"/>
    <property type="molecule type" value="Genomic_DNA"/>
</dbReference>
<feature type="domain" description="Fe/B12 periplasmic-binding" evidence="7">
    <location>
        <begin position="69"/>
        <end position="344"/>
    </location>
</feature>
<evidence type="ECO:0000256" key="4">
    <source>
        <dbReference type="ARBA" id="ARBA00022729"/>
    </source>
</evidence>
<dbReference type="PROSITE" id="PS51318">
    <property type="entry name" value="TAT"/>
    <property type="match status" value="1"/>
</dbReference>
<dbReference type="PROSITE" id="PS50983">
    <property type="entry name" value="FE_B12_PBP"/>
    <property type="match status" value="1"/>
</dbReference>
<accession>A0ABQ2ZDL5</accession>
<feature type="region of interest" description="Disordered" evidence="5">
    <location>
        <begin position="37"/>
        <end position="65"/>
    </location>
</feature>
<dbReference type="PROSITE" id="PS51257">
    <property type="entry name" value="PROKAR_LIPOPROTEIN"/>
    <property type="match status" value="1"/>
</dbReference>
<evidence type="ECO:0000256" key="6">
    <source>
        <dbReference type="SAM" id="SignalP"/>
    </source>
</evidence>
<dbReference type="InterPro" id="IPR006311">
    <property type="entry name" value="TAT_signal"/>
</dbReference>
<name>A0ABQ2ZDL5_9ACTN</name>
<evidence type="ECO:0000256" key="2">
    <source>
        <dbReference type="ARBA" id="ARBA00008814"/>
    </source>
</evidence>
<dbReference type="Gene3D" id="3.40.50.1980">
    <property type="entry name" value="Nitrogenase molybdenum iron protein domain"/>
    <property type="match status" value="2"/>
</dbReference>
<dbReference type="RefSeq" id="WP_190025628.1">
    <property type="nucleotide sequence ID" value="NZ_BMUT01000026.1"/>
</dbReference>
<dbReference type="Pfam" id="PF01497">
    <property type="entry name" value="Peripla_BP_2"/>
    <property type="match status" value="1"/>
</dbReference>
<dbReference type="InterPro" id="IPR002491">
    <property type="entry name" value="ABC_transptr_periplasmic_BD"/>
</dbReference>
<evidence type="ECO:0000259" key="7">
    <source>
        <dbReference type="PROSITE" id="PS50983"/>
    </source>
</evidence>
<feature type="signal peptide" evidence="6">
    <location>
        <begin position="1"/>
        <end position="19"/>
    </location>
</feature>
<gene>
    <name evidence="8" type="ORF">GCM10010324_68060</name>
</gene>
<evidence type="ECO:0000256" key="3">
    <source>
        <dbReference type="ARBA" id="ARBA00022448"/>
    </source>
</evidence>
<evidence type="ECO:0000256" key="5">
    <source>
        <dbReference type="SAM" id="MobiDB-lite"/>
    </source>
</evidence>
<dbReference type="PANTHER" id="PTHR30532">
    <property type="entry name" value="IRON III DICITRATE-BINDING PERIPLASMIC PROTEIN"/>
    <property type="match status" value="1"/>
</dbReference>
<reference evidence="9" key="1">
    <citation type="journal article" date="2019" name="Int. J. Syst. Evol. Microbiol.">
        <title>The Global Catalogue of Microorganisms (GCM) 10K type strain sequencing project: providing services to taxonomists for standard genome sequencing and annotation.</title>
        <authorList>
            <consortium name="The Broad Institute Genomics Platform"/>
            <consortium name="The Broad Institute Genome Sequencing Center for Infectious Disease"/>
            <person name="Wu L."/>
            <person name="Ma J."/>
        </authorList>
    </citation>
    <scope>NUCLEOTIDE SEQUENCE [LARGE SCALE GENOMIC DNA]</scope>
    <source>
        <strain evidence="9">JCM 4586</strain>
    </source>
</reference>
<feature type="chain" id="PRO_5047128311" evidence="6">
    <location>
        <begin position="20"/>
        <end position="344"/>
    </location>
</feature>
<protein>
    <submittedName>
        <fullName evidence="8">ABC transporter substrate-binding protein</fullName>
    </submittedName>
</protein>
<dbReference type="Proteomes" id="UP000659223">
    <property type="component" value="Unassembled WGS sequence"/>
</dbReference>
<comment type="similarity">
    <text evidence="2">Belongs to the bacterial solute-binding protein 8 family.</text>
</comment>
<comment type="caution">
    <text evidence="8">The sequence shown here is derived from an EMBL/GenBank/DDBJ whole genome shotgun (WGS) entry which is preliminary data.</text>
</comment>
<keyword evidence="4 6" id="KW-0732">Signal</keyword>
<keyword evidence="3" id="KW-0813">Transport</keyword>
<proteinExistence type="inferred from homology"/>
<dbReference type="PANTHER" id="PTHR30532:SF24">
    <property type="entry name" value="FERRIC ENTEROBACTIN-BINDING PERIPLASMIC PROTEIN FEPB"/>
    <property type="match status" value="1"/>
</dbReference>
<evidence type="ECO:0000256" key="1">
    <source>
        <dbReference type="ARBA" id="ARBA00004196"/>
    </source>
</evidence>
<organism evidence="8 9">
    <name type="scientific">Streptomyces hiroshimensis</name>
    <dbReference type="NCBI Taxonomy" id="66424"/>
    <lineage>
        <taxon>Bacteria</taxon>
        <taxon>Bacillati</taxon>
        <taxon>Actinomycetota</taxon>
        <taxon>Actinomycetes</taxon>
        <taxon>Kitasatosporales</taxon>
        <taxon>Streptomycetaceae</taxon>
        <taxon>Streptomyces</taxon>
    </lineage>
</organism>
<comment type="subcellular location">
    <subcellularLocation>
        <location evidence="1">Cell envelope</location>
    </subcellularLocation>
</comment>
<sequence>MSTPRILTGSFMSRRGLLAAGGALGAGALLTACGGGGSKGSSDGDSGGSGSWSFKDDRGETAKAPRTPKKVVAFTGSAAALHDFGIECTAVFGPTTLKDGKPDPQAGDLDVGKLTVLGNAWGEFNVEKYAALSPELLVTNMLQGTELWYVPDESKKKILGFAPGIGINVTKVSLTRVIGRYAELAASLGADLKAKQVTDAKARFEKASETLRKAAQANKGLKVVAASGSTDLLYVSDPGVYADLSYFKSLGVDFIVPDKVTGGFFESLSWENAGKYPADLILLDNRSAALQPKDLAAKPTWAGLPAVKAGQVSPWLSEPRYSYAGCAPLVEALAEAVQKAKKVV</sequence>
<dbReference type="InterPro" id="IPR051313">
    <property type="entry name" value="Bact_iron-sidero_bind"/>
</dbReference>